<evidence type="ECO:0000313" key="1">
    <source>
        <dbReference type="EMBL" id="CUS46637.1"/>
    </source>
</evidence>
<sequence>MQMISTSAAADNAAFFAAIANAERRALHSYFDQHVVADDEAGYITIDEGDYGALPMTIIDRIVHSVPGGLLDEY</sequence>
<gene>
    <name evidence="1" type="ORF">MGWOODY_Smn399</name>
</gene>
<proteinExistence type="predicted"/>
<accession>A0A160TQ75</accession>
<organism evidence="1">
    <name type="scientific">hydrothermal vent metagenome</name>
    <dbReference type="NCBI Taxonomy" id="652676"/>
    <lineage>
        <taxon>unclassified sequences</taxon>
        <taxon>metagenomes</taxon>
        <taxon>ecological metagenomes</taxon>
    </lineage>
</organism>
<name>A0A160TQ75_9ZZZZ</name>
<dbReference type="AlphaFoldDB" id="A0A160TQ75"/>
<protein>
    <submittedName>
        <fullName evidence="1">Uncharacterized protein</fullName>
    </submittedName>
</protein>
<dbReference type="EMBL" id="CZQE01000384">
    <property type="protein sequence ID" value="CUS46637.1"/>
    <property type="molecule type" value="Genomic_DNA"/>
</dbReference>
<reference evidence="1" key="1">
    <citation type="submission" date="2015-10" db="EMBL/GenBank/DDBJ databases">
        <authorList>
            <person name="Gilbert D.G."/>
        </authorList>
    </citation>
    <scope>NUCLEOTIDE SEQUENCE</scope>
</reference>